<evidence type="ECO:0000256" key="1">
    <source>
        <dbReference type="ARBA" id="ARBA00000085"/>
    </source>
</evidence>
<evidence type="ECO:0000313" key="21">
    <source>
        <dbReference type="Proteomes" id="UP000283523"/>
    </source>
</evidence>
<feature type="domain" description="PAC" evidence="18">
    <location>
        <begin position="127"/>
        <end position="179"/>
    </location>
</feature>
<dbReference type="InterPro" id="IPR036890">
    <property type="entry name" value="HATPase_C_sf"/>
</dbReference>
<dbReference type="InterPro" id="IPR000014">
    <property type="entry name" value="PAS"/>
</dbReference>
<dbReference type="NCBIfam" id="TIGR00229">
    <property type="entry name" value="sensory_box"/>
    <property type="match status" value="1"/>
</dbReference>
<dbReference type="Proteomes" id="UP000283523">
    <property type="component" value="Unassembled WGS sequence"/>
</dbReference>
<feature type="domain" description="HPt" evidence="19">
    <location>
        <begin position="582"/>
        <end position="680"/>
    </location>
</feature>
<dbReference type="SUPFAM" id="SSF47226">
    <property type="entry name" value="Histidine-containing phosphotransfer domain, HPT domain"/>
    <property type="match status" value="1"/>
</dbReference>
<keyword evidence="9" id="KW-1133">Transmembrane helix</keyword>
<dbReference type="OrthoDB" id="9781208at2"/>
<gene>
    <name evidence="20" type="ORF">DYU11_06360</name>
</gene>
<dbReference type="InterPro" id="IPR005467">
    <property type="entry name" value="His_kinase_dom"/>
</dbReference>
<dbReference type="SUPFAM" id="SSF55785">
    <property type="entry name" value="PYP-like sensor domain (PAS domain)"/>
    <property type="match status" value="1"/>
</dbReference>
<keyword evidence="6" id="KW-0812">Transmembrane</keyword>
<evidence type="ECO:0000259" key="17">
    <source>
        <dbReference type="PROSITE" id="PS50112"/>
    </source>
</evidence>
<dbReference type="PANTHER" id="PTHR45339">
    <property type="entry name" value="HYBRID SIGNAL TRANSDUCTION HISTIDINE KINASE J"/>
    <property type="match status" value="1"/>
</dbReference>
<dbReference type="PROSITE" id="PS50110">
    <property type="entry name" value="RESPONSE_REGULATORY"/>
    <property type="match status" value="1"/>
</dbReference>
<dbReference type="AlphaFoldDB" id="A0A418MDP5"/>
<keyword evidence="8" id="KW-0067">ATP-binding</keyword>
<comment type="catalytic activity">
    <reaction evidence="1">
        <text>ATP + protein L-histidine = ADP + protein N-phospho-L-histidine.</text>
        <dbReference type="EC" id="2.7.13.3"/>
    </reaction>
</comment>
<name>A0A418MDP5_9BACT</name>
<evidence type="ECO:0000256" key="9">
    <source>
        <dbReference type="ARBA" id="ARBA00022989"/>
    </source>
</evidence>
<dbReference type="InterPro" id="IPR001610">
    <property type="entry name" value="PAC"/>
</dbReference>
<keyword evidence="10" id="KW-0902">Two-component regulatory system</keyword>
<organism evidence="20 21">
    <name type="scientific">Fibrisoma montanum</name>
    <dbReference type="NCBI Taxonomy" id="2305895"/>
    <lineage>
        <taxon>Bacteria</taxon>
        <taxon>Pseudomonadati</taxon>
        <taxon>Bacteroidota</taxon>
        <taxon>Cytophagia</taxon>
        <taxon>Cytophagales</taxon>
        <taxon>Spirosomataceae</taxon>
        <taxon>Fibrisoma</taxon>
    </lineage>
</organism>
<dbReference type="PROSITE" id="PS50894">
    <property type="entry name" value="HPT"/>
    <property type="match status" value="1"/>
</dbReference>
<evidence type="ECO:0000256" key="2">
    <source>
        <dbReference type="ARBA" id="ARBA00004651"/>
    </source>
</evidence>
<keyword evidence="11" id="KW-0472">Membrane</keyword>
<evidence type="ECO:0000256" key="4">
    <source>
        <dbReference type="ARBA" id="ARBA00022475"/>
    </source>
</evidence>
<dbReference type="InterPro" id="IPR001789">
    <property type="entry name" value="Sig_transdc_resp-reg_receiver"/>
</dbReference>
<proteinExistence type="predicted"/>
<evidence type="ECO:0000256" key="14">
    <source>
        <dbReference type="SAM" id="Coils"/>
    </source>
</evidence>
<reference evidence="20 21" key="1">
    <citation type="submission" date="2018-08" db="EMBL/GenBank/DDBJ databases">
        <title>Fibrisoma montanum sp. nov., isolated from Danxia mountain soil.</title>
        <authorList>
            <person name="Huang Y."/>
        </authorList>
    </citation>
    <scope>NUCLEOTIDE SEQUENCE [LARGE SCALE GENOMIC DNA]</scope>
    <source>
        <strain evidence="20 21">HYT19</strain>
    </source>
</reference>
<dbReference type="PANTHER" id="PTHR45339:SF1">
    <property type="entry name" value="HYBRID SIGNAL TRANSDUCTION HISTIDINE KINASE J"/>
    <property type="match status" value="1"/>
</dbReference>
<dbReference type="Gene3D" id="1.20.120.160">
    <property type="entry name" value="HPT domain"/>
    <property type="match status" value="1"/>
</dbReference>
<dbReference type="EC" id="2.7.13.3" evidence="3"/>
<dbReference type="Pfam" id="PF00072">
    <property type="entry name" value="Response_reg"/>
    <property type="match status" value="1"/>
</dbReference>
<evidence type="ECO:0000256" key="3">
    <source>
        <dbReference type="ARBA" id="ARBA00012438"/>
    </source>
</evidence>
<dbReference type="Gene3D" id="3.40.50.2300">
    <property type="match status" value="1"/>
</dbReference>
<keyword evidence="14" id="KW-0175">Coiled coil</keyword>
<keyword evidence="5 13" id="KW-0597">Phosphoprotein</keyword>
<evidence type="ECO:0000259" key="15">
    <source>
        <dbReference type="PROSITE" id="PS50109"/>
    </source>
</evidence>
<dbReference type="PROSITE" id="PS50113">
    <property type="entry name" value="PAC"/>
    <property type="match status" value="1"/>
</dbReference>
<dbReference type="InterPro" id="IPR035965">
    <property type="entry name" value="PAS-like_dom_sf"/>
</dbReference>
<feature type="modified residue" description="4-aspartylphosphate" evidence="13">
    <location>
        <position position="486"/>
    </location>
</feature>
<dbReference type="Gene3D" id="3.30.450.20">
    <property type="entry name" value="PAS domain"/>
    <property type="match status" value="1"/>
</dbReference>
<dbReference type="SUPFAM" id="SSF52172">
    <property type="entry name" value="CheY-like"/>
    <property type="match status" value="1"/>
</dbReference>
<evidence type="ECO:0000256" key="12">
    <source>
        <dbReference type="PROSITE-ProRule" id="PRU00110"/>
    </source>
</evidence>
<dbReference type="SMART" id="SM00086">
    <property type="entry name" value="PAC"/>
    <property type="match status" value="1"/>
</dbReference>
<evidence type="ECO:0000313" key="20">
    <source>
        <dbReference type="EMBL" id="RIV24939.1"/>
    </source>
</evidence>
<dbReference type="SMART" id="SM00387">
    <property type="entry name" value="HATPase_c"/>
    <property type="match status" value="1"/>
</dbReference>
<dbReference type="CDD" id="cd00082">
    <property type="entry name" value="HisKA"/>
    <property type="match status" value="1"/>
</dbReference>
<feature type="domain" description="PAS" evidence="17">
    <location>
        <begin position="54"/>
        <end position="128"/>
    </location>
</feature>
<dbReference type="InterPro" id="IPR003661">
    <property type="entry name" value="HisK_dim/P_dom"/>
</dbReference>
<dbReference type="GO" id="GO:0005524">
    <property type="term" value="F:ATP binding"/>
    <property type="evidence" value="ECO:0007669"/>
    <property type="project" value="UniProtKB-KW"/>
</dbReference>
<accession>A0A418MDP5</accession>
<dbReference type="CDD" id="cd17546">
    <property type="entry name" value="REC_hyHK_CKI1_RcsC-like"/>
    <property type="match status" value="1"/>
</dbReference>
<keyword evidence="4" id="KW-1003">Cell membrane</keyword>
<evidence type="ECO:0000256" key="8">
    <source>
        <dbReference type="ARBA" id="ARBA00022840"/>
    </source>
</evidence>
<dbReference type="SUPFAM" id="SSF47384">
    <property type="entry name" value="Homodimeric domain of signal transducing histidine kinase"/>
    <property type="match status" value="1"/>
</dbReference>
<dbReference type="InterPro" id="IPR004358">
    <property type="entry name" value="Sig_transdc_His_kin-like_C"/>
</dbReference>
<dbReference type="GO" id="GO:0000155">
    <property type="term" value="F:phosphorelay sensor kinase activity"/>
    <property type="evidence" value="ECO:0007669"/>
    <property type="project" value="InterPro"/>
</dbReference>
<dbReference type="CDD" id="cd16922">
    <property type="entry name" value="HATPase_EvgS-ArcB-TorS-like"/>
    <property type="match status" value="1"/>
</dbReference>
<dbReference type="SMART" id="SM00388">
    <property type="entry name" value="HisKA"/>
    <property type="match status" value="1"/>
</dbReference>
<evidence type="ECO:0000256" key="6">
    <source>
        <dbReference type="ARBA" id="ARBA00022692"/>
    </source>
</evidence>
<evidence type="ECO:0000256" key="5">
    <source>
        <dbReference type="ARBA" id="ARBA00022553"/>
    </source>
</evidence>
<dbReference type="InterPro" id="IPR008207">
    <property type="entry name" value="Sig_transdc_His_kin_Hpt_dom"/>
</dbReference>
<dbReference type="InterPro" id="IPR003594">
    <property type="entry name" value="HATPase_dom"/>
</dbReference>
<dbReference type="PROSITE" id="PS50109">
    <property type="entry name" value="HIS_KIN"/>
    <property type="match status" value="1"/>
</dbReference>
<evidence type="ECO:0000256" key="13">
    <source>
        <dbReference type="PROSITE-ProRule" id="PRU00169"/>
    </source>
</evidence>
<dbReference type="Gene3D" id="1.10.287.130">
    <property type="match status" value="1"/>
</dbReference>
<dbReference type="RefSeq" id="WP_119666826.1">
    <property type="nucleotide sequence ID" value="NZ_QXED01000002.1"/>
</dbReference>
<evidence type="ECO:0000256" key="10">
    <source>
        <dbReference type="ARBA" id="ARBA00023012"/>
    </source>
</evidence>
<dbReference type="Pfam" id="PF13426">
    <property type="entry name" value="PAS_9"/>
    <property type="match status" value="1"/>
</dbReference>
<feature type="domain" description="Response regulatory" evidence="16">
    <location>
        <begin position="437"/>
        <end position="554"/>
    </location>
</feature>
<dbReference type="CDD" id="cd00130">
    <property type="entry name" value="PAS"/>
    <property type="match status" value="1"/>
</dbReference>
<dbReference type="SUPFAM" id="SSF55874">
    <property type="entry name" value="ATPase domain of HSP90 chaperone/DNA topoisomerase II/histidine kinase"/>
    <property type="match status" value="1"/>
</dbReference>
<feature type="coiled-coil region" evidence="14">
    <location>
        <begin position="166"/>
        <end position="193"/>
    </location>
</feature>
<dbReference type="Pfam" id="PF02518">
    <property type="entry name" value="HATPase_c"/>
    <property type="match status" value="1"/>
</dbReference>
<keyword evidence="21" id="KW-1185">Reference proteome</keyword>
<dbReference type="PROSITE" id="PS50112">
    <property type="entry name" value="PAS"/>
    <property type="match status" value="1"/>
</dbReference>
<evidence type="ECO:0000259" key="16">
    <source>
        <dbReference type="PROSITE" id="PS50110"/>
    </source>
</evidence>
<evidence type="ECO:0000256" key="7">
    <source>
        <dbReference type="ARBA" id="ARBA00022741"/>
    </source>
</evidence>
<keyword evidence="7" id="KW-0547">Nucleotide-binding</keyword>
<comment type="subcellular location">
    <subcellularLocation>
        <location evidence="2">Cell membrane</location>
        <topology evidence="2">Multi-pass membrane protein</topology>
    </subcellularLocation>
</comment>
<sequence length="683" mass="76900">MNRKKLDTVAVLAAQERAARMQAETMLEQRTKELTLLNEQLIQVTASLDQLRKSEEKYRGIMNNMDLGLLEVDNDQIIVRAYDRFCQMIGYREDELLGKNAGELFLKPGDADVLEKEQEKRKHGLSSSYELPLLHKDGHTIWALVSGVPILNEKGQVVGSIGIHYNLSERKQLEQELEKARRLAEEARIAENQFLANMSHEIRTPLNAIIGMTNLLYDTSPSAQQQEYLDMVRSSADLLYELVSDLLTMARIDAGRIDIRPEPFSLIDLLKTLGHEFREKLTNSSVRFELAIEPGLSESFIGDGAILRQILNTLLSNAEKFTEEGMIRLSVRLQKLEGNKAWIEFAVADTGMGIPDDKRGQIFEKFQQVSHLELRHKGVGIGLTIAKRLVDMQGGQIGVQSTIGQGTVFTVSLPYVMNSVNSQSGTADSAALVGQMSVLVVEDNLMNQRYISALLTKWGVTYQVAKNGQEAVDVARHTRFDLILMDIQMPVLDGYEATRAIRASPNPNQQVPIVALSASAMLDHRESLHATGMNDFLGKPFYPATLLELLQKYALEKASATPETIDLTALDQQQLIDLYGDDAEYAADMFQTFLEQILPEFDAFEPLIREQQWTAVRQLAHKLKPTLRMVGLPTLEKMMARLEEMASEHPDGVEVQTLWRSFYSELTSKKSLIEAQWQRYLTS</sequence>
<dbReference type="InterPro" id="IPR000700">
    <property type="entry name" value="PAS-assoc_C"/>
</dbReference>
<dbReference type="Pfam" id="PF01627">
    <property type="entry name" value="Hpt"/>
    <property type="match status" value="1"/>
</dbReference>
<dbReference type="InterPro" id="IPR011006">
    <property type="entry name" value="CheY-like_superfamily"/>
</dbReference>
<dbReference type="Gene3D" id="3.30.565.10">
    <property type="entry name" value="Histidine kinase-like ATPase, C-terminal domain"/>
    <property type="match status" value="1"/>
</dbReference>
<comment type="caution">
    <text evidence="20">The sequence shown here is derived from an EMBL/GenBank/DDBJ whole genome shotgun (WGS) entry which is preliminary data.</text>
</comment>
<feature type="domain" description="Histidine kinase" evidence="15">
    <location>
        <begin position="197"/>
        <end position="417"/>
    </location>
</feature>
<dbReference type="PRINTS" id="PR00344">
    <property type="entry name" value="BCTRLSENSOR"/>
</dbReference>
<dbReference type="InterPro" id="IPR036097">
    <property type="entry name" value="HisK_dim/P_sf"/>
</dbReference>
<evidence type="ECO:0000259" key="19">
    <source>
        <dbReference type="PROSITE" id="PS50894"/>
    </source>
</evidence>
<dbReference type="InterPro" id="IPR036641">
    <property type="entry name" value="HPT_dom_sf"/>
</dbReference>
<dbReference type="EMBL" id="QXED01000002">
    <property type="protein sequence ID" value="RIV24939.1"/>
    <property type="molecule type" value="Genomic_DNA"/>
</dbReference>
<feature type="modified residue" description="Phosphohistidine" evidence="12">
    <location>
        <position position="621"/>
    </location>
</feature>
<dbReference type="GO" id="GO:0005886">
    <property type="term" value="C:plasma membrane"/>
    <property type="evidence" value="ECO:0007669"/>
    <property type="project" value="UniProtKB-SubCell"/>
</dbReference>
<protein>
    <recommendedName>
        <fullName evidence="3">histidine kinase</fullName>
        <ecNumber evidence="3">2.7.13.3</ecNumber>
    </recommendedName>
</protein>
<dbReference type="SMART" id="SM00448">
    <property type="entry name" value="REC"/>
    <property type="match status" value="1"/>
</dbReference>
<evidence type="ECO:0000256" key="11">
    <source>
        <dbReference type="ARBA" id="ARBA00023136"/>
    </source>
</evidence>
<dbReference type="SMART" id="SM00091">
    <property type="entry name" value="PAS"/>
    <property type="match status" value="1"/>
</dbReference>
<dbReference type="Pfam" id="PF00512">
    <property type="entry name" value="HisKA"/>
    <property type="match status" value="1"/>
</dbReference>
<evidence type="ECO:0000259" key="18">
    <source>
        <dbReference type="PROSITE" id="PS50113"/>
    </source>
</evidence>